<evidence type="ECO:0000313" key="2">
    <source>
        <dbReference type="EMBL" id="MDQ0439172.1"/>
    </source>
</evidence>
<feature type="signal peptide" evidence="1">
    <location>
        <begin position="1"/>
        <end position="21"/>
    </location>
</feature>
<dbReference type="Proteomes" id="UP001241603">
    <property type="component" value="Unassembled WGS sequence"/>
</dbReference>
<evidence type="ECO:0000313" key="3">
    <source>
        <dbReference type="Proteomes" id="UP001241603"/>
    </source>
</evidence>
<keyword evidence="1" id="KW-0732">Signal</keyword>
<proteinExistence type="predicted"/>
<keyword evidence="3" id="KW-1185">Reference proteome</keyword>
<dbReference type="RefSeq" id="WP_266350070.1">
    <property type="nucleotide sequence ID" value="NZ_JAPKNG010000005.1"/>
</dbReference>
<evidence type="ECO:0008006" key="4">
    <source>
        <dbReference type="Google" id="ProtNLM"/>
    </source>
</evidence>
<organism evidence="2 3">
    <name type="scientific">Kaistia dalseonensis</name>
    <dbReference type="NCBI Taxonomy" id="410840"/>
    <lineage>
        <taxon>Bacteria</taxon>
        <taxon>Pseudomonadati</taxon>
        <taxon>Pseudomonadota</taxon>
        <taxon>Alphaproteobacteria</taxon>
        <taxon>Hyphomicrobiales</taxon>
        <taxon>Kaistiaceae</taxon>
        <taxon>Kaistia</taxon>
    </lineage>
</organism>
<feature type="chain" id="PRO_5047061284" description="DUF5666 domain-containing protein" evidence="1">
    <location>
        <begin position="22"/>
        <end position="200"/>
    </location>
</feature>
<comment type="caution">
    <text evidence="2">The sequence shown here is derived from an EMBL/GenBank/DDBJ whole genome shotgun (WGS) entry which is preliminary data.</text>
</comment>
<dbReference type="EMBL" id="JAUSVO010000005">
    <property type="protein sequence ID" value="MDQ0439172.1"/>
    <property type="molecule type" value="Genomic_DNA"/>
</dbReference>
<evidence type="ECO:0000256" key="1">
    <source>
        <dbReference type="SAM" id="SignalP"/>
    </source>
</evidence>
<accession>A0ABU0HA42</accession>
<protein>
    <recommendedName>
        <fullName evidence="4">DUF5666 domain-containing protein</fullName>
    </recommendedName>
</protein>
<name>A0ABU0HA42_9HYPH</name>
<reference evidence="2 3" key="1">
    <citation type="submission" date="2023-07" db="EMBL/GenBank/DDBJ databases">
        <title>Genomic Encyclopedia of Type Strains, Phase IV (KMG-IV): sequencing the most valuable type-strain genomes for metagenomic binning, comparative biology and taxonomic classification.</title>
        <authorList>
            <person name="Goeker M."/>
        </authorList>
    </citation>
    <scope>NUCLEOTIDE SEQUENCE [LARGE SCALE GENOMIC DNA]</scope>
    <source>
        <strain evidence="2 3">B6-8</strain>
    </source>
</reference>
<gene>
    <name evidence="2" type="ORF">QO014_003573</name>
</gene>
<sequence>MSLKSILPAALFALAATTAMAQAPAMPVRVSGTIVTFDGGLLSIRTDKGADETLKLSPDLRVTALVNRQLSDINAGDYVGSAAVAGPDGKLHAQEVHIFASNMRGAGEGHRPMAGPNQSMTNATVTTVLADPTGHTLRLTYPGGEQDIEVGSDARIVQIVPGDRSLLKPGAAVSLFVSKAADGTPTVRSIQAEKDGVKPL</sequence>